<proteinExistence type="predicted"/>
<dbReference type="STRING" id="91928.A0A0D2BJT9"/>
<dbReference type="GeneID" id="27337918"/>
<evidence type="ECO:0000259" key="2">
    <source>
        <dbReference type="Pfam" id="PF02602"/>
    </source>
</evidence>
<dbReference type="InterPro" id="IPR003754">
    <property type="entry name" value="4pyrrol_synth_uPrphyn_synth"/>
</dbReference>
<dbReference type="GO" id="GO:0006782">
    <property type="term" value="P:protoporphyrinogen IX biosynthetic process"/>
    <property type="evidence" value="ECO:0007669"/>
    <property type="project" value="UniProtKB-UniPathway"/>
</dbReference>
<protein>
    <recommendedName>
        <fullName evidence="2">Tetrapyrrole biosynthesis uroporphyrinogen III synthase domain-containing protein</fullName>
    </recommendedName>
</protein>
<keyword evidence="4" id="KW-1185">Reference proteome</keyword>
<accession>A0A0D2BJT9</accession>
<name>A0A0D2BJT9_9EURO</name>
<evidence type="ECO:0000256" key="1">
    <source>
        <dbReference type="SAM" id="MobiDB-lite"/>
    </source>
</evidence>
<dbReference type="OrthoDB" id="5595751at2759"/>
<dbReference type="CDD" id="cd06578">
    <property type="entry name" value="HemD"/>
    <property type="match status" value="1"/>
</dbReference>
<dbReference type="Gene3D" id="3.40.50.10090">
    <property type="match status" value="1"/>
</dbReference>
<dbReference type="SUPFAM" id="SSF69618">
    <property type="entry name" value="HemD-like"/>
    <property type="match status" value="1"/>
</dbReference>
<dbReference type="PANTHER" id="PTHR12390">
    <property type="entry name" value="UROPORPHYRINOGEN III SYNTHASE"/>
    <property type="match status" value="1"/>
</dbReference>
<sequence length="428" mass="47176">MPKPSTIPVLLLKTRSSPYDAYEEYFASSSLLPTSSTPSPSPSVADGGSGTFQTHFIPVLEHRPNAPNLEGLAELLRSGNLQDKYGGMIFTSQRAVEAWTDVVQRVRIERDRGRENATQETPTVDDNGLSNSSHHVSETTAHMATEEPPSKLVEDDFEFPIYTVGPATSRALRTLVETETLAAAAASSSPFARLRPTVLGEHTGNGGSLAEYILSHYNQLHARRRYTFYDAPRLPFTPVLGPLHGERLEPDDSRIQKRGLLFLVGEQRRDIIPKTLMDKDGKLGPQERIHVDEVEVYKTETMDSFQQDFGVAVDGFRNQGLPVVVVVVFSPQGCEAMLKSLGFIDDEHALTDTARLRWQEATNPASRRDADELKPVIVTIGPTTRDHLKNKYGFDADVCAEKPSPQGVGEALIAFLQSKNIPSTSVPR</sequence>
<dbReference type="Proteomes" id="UP000053328">
    <property type="component" value="Unassembled WGS sequence"/>
</dbReference>
<evidence type="ECO:0000313" key="4">
    <source>
        <dbReference type="Proteomes" id="UP000053328"/>
    </source>
</evidence>
<dbReference type="RefSeq" id="XP_016231750.1">
    <property type="nucleotide sequence ID" value="XM_016385148.1"/>
</dbReference>
<dbReference type="VEuPathDB" id="FungiDB:PV08_10835"/>
<feature type="domain" description="Tetrapyrrole biosynthesis uroporphyrinogen III synthase" evidence="2">
    <location>
        <begin position="255"/>
        <end position="407"/>
    </location>
</feature>
<dbReference type="InterPro" id="IPR039793">
    <property type="entry name" value="UROS/Hem4"/>
</dbReference>
<dbReference type="EMBL" id="KN847499">
    <property type="protein sequence ID" value="KIW11534.1"/>
    <property type="molecule type" value="Genomic_DNA"/>
</dbReference>
<gene>
    <name evidence="3" type="ORF">PV08_10835</name>
</gene>
<dbReference type="HOGENOM" id="CLU_051874_0_0_1"/>
<dbReference type="GO" id="GO:0005829">
    <property type="term" value="C:cytosol"/>
    <property type="evidence" value="ECO:0007669"/>
    <property type="project" value="TreeGrafter"/>
</dbReference>
<dbReference type="InterPro" id="IPR036108">
    <property type="entry name" value="4pyrrol_syn_uPrphyn_synt_sf"/>
</dbReference>
<feature type="compositionally biased region" description="Polar residues" evidence="1">
    <location>
        <begin position="118"/>
        <end position="142"/>
    </location>
</feature>
<feature type="region of interest" description="Disordered" evidence="1">
    <location>
        <begin position="111"/>
        <end position="150"/>
    </location>
</feature>
<dbReference type="UniPathway" id="UPA00251">
    <property type="reaction ID" value="UER00320"/>
</dbReference>
<reference evidence="3 4" key="1">
    <citation type="submission" date="2015-01" db="EMBL/GenBank/DDBJ databases">
        <title>The Genome Sequence of Exophiala spinifera CBS89968.</title>
        <authorList>
            <consortium name="The Broad Institute Genomics Platform"/>
            <person name="Cuomo C."/>
            <person name="de Hoog S."/>
            <person name="Gorbushina A."/>
            <person name="Stielow B."/>
            <person name="Teixiera M."/>
            <person name="Abouelleil A."/>
            <person name="Chapman S.B."/>
            <person name="Priest M."/>
            <person name="Young S.K."/>
            <person name="Wortman J."/>
            <person name="Nusbaum C."/>
            <person name="Birren B."/>
        </authorList>
    </citation>
    <scope>NUCLEOTIDE SEQUENCE [LARGE SCALE GENOMIC DNA]</scope>
    <source>
        <strain evidence="3 4">CBS 89968</strain>
    </source>
</reference>
<organism evidence="3 4">
    <name type="scientific">Exophiala spinifera</name>
    <dbReference type="NCBI Taxonomy" id="91928"/>
    <lineage>
        <taxon>Eukaryota</taxon>
        <taxon>Fungi</taxon>
        <taxon>Dikarya</taxon>
        <taxon>Ascomycota</taxon>
        <taxon>Pezizomycotina</taxon>
        <taxon>Eurotiomycetes</taxon>
        <taxon>Chaetothyriomycetidae</taxon>
        <taxon>Chaetothyriales</taxon>
        <taxon>Herpotrichiellaceae</taxon>
        <taxon>Exophiala</taxon>
    </lineage>
</organism>
<dbReference type="AlphaFoldDB" id="A0A0D2BJT9"/>
<dbReference type="GO" id="GO:0004852">
    <property type="term" value="F:uroporphyrinogen-III synthase activity"/>
    <property type="evidence" value="ECO:0007669"/>
    <property type="project" value="InterPro"/>
</dbReference>
<dbReference type="GO" id="GO:0006780">
    <property type="term" value="P:uroporphyrinogen III biosynthetic process"/>
    <property type="evidence" value="ECO:0007669"/>
    <property type="project" value="InterPro"/>
</dbReference>
<evidence type="ECO:0000313" key="3">
    <source>
        <dbReference type="EMBL" id="KIW11534.1"/>
    </source>
</evidence>
<dbReference type="Pfam" id="PF02602">
    <property type="entry name" value="HEM4"/>
    <property type="match status" value="1"/>
</dbReference>
<dbReference type="PANTHER" id="PTHR12390:SF0">
    <property type="entry name" value="UROPORPHYRINOGEN-III SYNTHASE"/>
    <property type="match status" value="1"/>
</dbReference>